<dbReference type="AlphaFoldDB" id="A0A2D4PV26"/>
<dbReference type="EMBL" id="IACN01094293">
    <property type="protein sequence ID" value="LAB61348.1"/>
    <property type="molecule type" value="Transcribed_RNA"/>
</dbReference>
<feature type="signal peptide" evidence="1">
    <location>
        <begin position="1"/>
        <end position="19"/>
    </location>
</feature>
<evidence type="ECO:0000256" key="1">
    <source>
        <dbReference type="SAM" id="SignalP"/>
    </source>
</evidence>
<reference evidence="2" key="2">
    <citation type="submission" date="2017-11" db="EMBL/GenBank/DDBJ databases">
        <title>Coralsnake Venomics: Analyses of Venom Gland Transcriptomes and Proteomes of Six Brazilian Taxa.</title>
        <authorList>
            <person name="Aird S.D."/>
            <person name="Jorge da Silva N."/>
            <person name="Qiu L."/>
            <person name="Villar-Briones A."/>
            <person name="Aparecida-Saddi V."/>
            <person name="Campos-Telles M.P."/>
            <person name="Grau M."/>
            <person name="Mikheyev A.S."/>
        </authorList>
    </citation>
    <scope>NUCLEOTIDE SEQUENCE</scope>
    <source>
        <tissue evidence="2">Venom_gland</tissue>
    </source>
</reference>
<sequence>MDRFFLFLVLGVLVALVCCSEKGGRYGEGKESLLSRSKRSKLWHRSCTCPDLNELQHPKKHNHACPCDGFSLHSLSEHRNHHLHRKSKQHALRKTKCKRFLRHCAFNGMHIPL</sequence>
<reference evidence="2" key="1">
    <citation type="submission" date="2017-07" db="EMBL/GenBank/DDBJ databases">
        <authorList>
            <person name="Mikheyev A."/>
            <person name="Grau M."/>
        </authorList>
    </citation>
    <scope>NUCLEOTIDE SEQUENCE</scope>
    <source>
        <tissue evidence="2">Venom_gland</tissue>
    </source>
</reference>
<protein>
    <recommendedName>
        <fullName evidence="3">Phospholipase A2 domain-containing protein</fullName>
    </recommendedName>
</protein>
<evidence type="ECO:0008006" key="3">
    <source>
        <dbReference type="Google" id="ProtNLM"/>
    </source>
</evidence>
<accession>A0A2D4PV26</accession>
<organism evidence="2">
    <name type="scientific">Micrurus surinamensis</name>
    <name type="common">Surinam coral snake</name>
    <dbReference type="NCBI Taxonomy" id="129470"/>
    <lineage>
        <taxon>Eukaryota</taxon>
        <taxon>Metazoa</taxon>
        <taxon>Chordata</taxon>
        <taxon>Craniata</taxon>
        <taxon>Vertebrata</taxon>
        <taxon>Euteleostomi</taxon>
        <taxon>Lepidosauria</taxon>
        <taxon>Squamata</taxon>
        <taxon>Bifurcata</taxon>
        <taxon>Unidentata</taxon>
        <taxon>Episquamata</taxon>
        <taxon>Toxicofera</taxon>
        <taxon>Serpentes</taxon>
        <taxon>Colubroidea</taxon>
        <taxon>Elapidae</taxon>
        <taxon>Elapinae</taxon>
        <taxon>Micrurus</taxon>
    </lineage>
</organism>
<feature type="chain" id="PRO_5013864580" description="Phospholipase A2 domain-containing protein" evidence="1">
    <location>
        <begin position="20"/>
        <end position="113"/>
    </location>
</feature>
<keyword evidence="1" id="KW-0732">Signal</keyword>
<proteinExistence type="predicted"/>
<evidence type="ECO:0000313" key="2">
    <source>
        <dbReference type="EMBL" id="LAB61348.1"/>
    </source>
</evidence>
<name>A0A2D4PV26_MICSU</name>